<dbReference type="OrthoDB" id="3012462at2759"/>
<evidence type="ECO:0000259" key="1">
    <source>
        <dbReference type="Pfam" id="PF17109"/>
    </source>
</evidence>
<dbReference type="InterPro" id="IPR031350">
    <property type="entry name" value="Goodbye_dom"/>
</dbReference>
<reference evidence="2 3" key="1">
    <citation type="submission" date="2014-04" db="EMBL/GenBank/DDBJ databases">
        <title>Evolutionary Origins and Diversification of the Mycorrhizal Mutualists.</title>
        <authorList>
            <consortium name="DOE Joint Genome Institute"/>
            <consortium name="Mycorrhizal Genomics Consortium"/>
            <person name="Kohler A."/>
            <person name="Kuo A."/>
            <person name="Nagy L.G."/>
            <person name="Floudas D."/>
            <person name="Copeland A."/>
            <person name="Barry K.W."/>
            <person name="Cichocki N."/>
            <person name="Veneault-Fourrey C."/>
            <person name="LaButti K."/>
            <person name="Lindquist E.A."/>
            <person name="Lipzen A."/>
            <person name="Lundell T."/>
            <person name="Morin E."/>
            <person name="Murat C."/>
            <person name="Riley R."/>
            <person name="Ohm R."/>
            <person name="Sun H."/>
            <person name="Tunlid A."/>
            <person name="Henrissat B."/>
            <person name="Grigoriev I.V."/>
            <person name="Hibbett D.S."/>
            <person name="Martin F."/>
        </authorList>
    </citation>
    <scope>NUCLEOTIDE SEQUENCE [LARGE SCALE GENOMIC DNA]</scope>
    <source>
        <strain evidence="2 3">FD-317 M1</strain>
    </source>
</reference>
<evidence type="ECO:0000313" key="3">
    <source>
        <dbReference type="Proteomes" id="UP000053593"/>
    </source>
</evidence>
<dbReference type="Pfam" id="PF17109">
    <property type="entry name" value="Goodbye"/>
    <property type="match status" value="1"/>
</dbReference>
<dbReference type="AlphaFoldDB" id="A0A0D0CQT8"/>
<evidence type="ECO:0000313" key="2">
    <source>
        <dbReference type="EMBL" id="KIK61437.1"/>
    </source>
</evidence>
<dbReference type="Proteomes" id="UP000053593">
    <property type="component" value="Unassembled WGS sequence"/>
</dbReference>
<organism evidence="2 3">
    <name type="scientific">Collybiopsis luxurians FD-317 M1</name>
    <dbReference type="NCBI Taxonomy" id="944289"/>
    <lineage>
        <taxon>Eukaryota</taxon>
        <taxon>Fungi</taxon>
        <taxon>Dikarya</taxon>
        <taxon>Basidiomycota</taxon>
        <taxon>Agaricomycotina</taxon>
        <taxon>Agaricomycetes</taxon>
        <taxon>Agaricomycetidae</taxon>
        <taxon>Agaricales</taxon>
        <taxon>Marasmiineae</taxon>
        <taxon>Omphalotaceae</taxon>
        <taxon>Collybiopsis</taxon>
        <taxon>Collybiopsis luxurians</taxon>
    </lineage>
</organism>
<dbReference type="HOGENOM" id="CLU_056579_1_0_1"/>
<gene>
    <name evidence="2" type="ORF">GYMLUDRAFT_243611</name>
</gene>
<dbReference type="EMBL" id="KN834771">
    <property type="protein sequence ID" value="KIK61437.1"/>
    <property type="molecule type" value="Genomic_DNA"/>
</dbReference>
<name>A0A0D0CQT8_9AGAR</name>
<keyword evidence="3" id="KW-1185">Reference proteome</keyword>
<feature type="domain" description="Fungal STAND N-terminal Goodbye" evidence="1">
    <location>
        <begin position="34"/>
        <end position="157"/>
    </location>
</feature>
<protein>
    <recommendedName>
        <fullName evidence="1">Fungal STAND N-terminal Goodbye domain-containing protein</fullName>
    </recommendedName>
</protein>
<accession>A0A0D0CQT8</accession>
<proteinExistence type="predicted"/>
<sequence length="273" mass="30475">MTEHHSAPVILASSAISIAFAIVQPATSNFEILWTKALADYKEQTGHDIYDQHHMVQLLACPSIEHVVHILETQSSGLQAFQQKGKNIWKVLKPFVHLVELLNNTVAEAAVAASVPGGKAIFVAFGVLLEAANGVTEVYNALEELSEKLQDALTHVELHLDPNSKLSSRLKNIYIQMLVQVLHVFGFLMKYLNSTKKPLHVLWQHSKDYGKSLLEKKEVQAALQKLDKLTNREALIEIAEIYNKVYDIGTKVVNLDTKIDVMQSELLIVAIRP</sequence>